<sequence>MQPDSQTSFRLGHMDDQISELPDEILISILSFLTPKEAARTSVLSSKWRYLWTFCTGHMLFNEDEWHVDWSRLVTQINEIMKLHKGMSLEGFTIDFCKVCSVEDIDHWIEFAAKKRVKKLQLVFGSKRIATLGRCFTKIQVRPNLNFEYLKVLWLVKLNLREGAAMNCLLSSSPNLEKLCLCDLDGLSELLVPSLCLMLKVLHVVRCHPLRKLEISARSIEEFRLIGFRVDIKIKELHQLHNLRFGDRRHRHTTLSDLMAHLFGILPMCQLKELTLDVWTWKQPRTIDVKQFGLPKLNYLRLAIVPTEGDEMLSWMYLLEAAPVLHTLEIYFCWESGFVQTLAMFDMHRIQPNRCIKVVKAAQFVGLPDVDTQVVKTVIKHVELLEKLIILPYSEAEGPELPVLTSGMKKQMNDSIAQLRDEGFLPSGVELVMERGPYN</sequence>
<dbReference type="PANTHER" id="PTHR34145">
    <property type="entry name" value="OS02G0105600 PROTEIN"/>
    <property type="match status" value="1"/>
</dbReference>
<evidence type="ECO:0000313" key="3">
    <source>
        <dbReference type="Proteomes" id="UP000231279"/>
    </source>
</evidence>
<dbReference type="Pfam" id="PF23622">
    <property type="entry name" value="LRR_At1g61320_AtMIF1"/>
    <property type="match status" value="1"/>
</dbReference>
<dbReference type="InterPro" id="IPR001810">
    <property type="entry name" value="F-box_dom"/>
</dbReference>
<dbReference type="Gene3D" id="1.20.1280.50">
    <property type="match status" value="1"/>
</dbReference>
<gene>
    <name evidence="2" type="ORF">CDL12_24413</name>
</gene>
<dbReference type="SUPFAM" id="SSF81383">
    <property type="entry name" value="F-box domain"/>
    <property type="match status" value="1"/>
</dbReference>
<feature type="domain" description="F-box" evidence="1">
    <location>
        <begin position="15"/>
        <end position="73"/>
    </location>
</feature>
<dbReference type="Pfam" id="PF00646">
    <property type="entry name" value="F-box"/>
    <property type="match status" value="1"/>
</dbReference>
<dbReference type="Proteomes" id="UP000231279">
    <property type="component" value="Unassembled WGS sequence"/>
</dbReference>
<dbReference type="InterPro" id="IPR053781">
    <property type="entry name" value="F-box_AtFBL13-like"/>
</dbReference>
<evidence type="ECO:0000313" key="2">
    <source>
        <dbReference type="EMBL" id="PIN03057.1"/>
    </source>
</evidence>
<dbReference type="AlphaFoldDB" id="A0A2G9GCN9"/>
<dbReference type="Gene3D" id="3.80.10.10">
    <property type="entry name" value="Ribonuclease Inhibitor"/>
    <property type="match status" value="1"/>
</dbReference>
<dbReference type="STRING" id="429701.A0A2G9GCN9"/>
<dbReference type="PANTHER" id="PTHR34145:SF68">
    <property type="entry name" value="FBD DOMAIN-CONTAINING PROTEIN"/>
    <property type="match status" value="1"/>
</dbReference>
<dbReference type="InterPro" id="IPR032675">
    <property type="entry name" value="LRR_dom_sf"/>
</dbReference>
<accession>A0A2G9GCN9</accession>
<evidence type="ECO:0000259" key="1">
    <source>
        <dbReference type="PROSITE" id="PS50181"/>
    </source>
</evidence>
<name>A0A2G9GCN9_9LAMI</name>
<proteinExistence type="predicted"/>
<dbReference type="InterPro" id="IPR036047">
    <property type="entry name" value="F-box-like_dom_sf"/>
</dbReference>
<comment type="caution">
    <text evidence="2">The sequence shown here is derived from an EMBL/GenBank/DDBJ whole genome shotgun (WGS) entry which is preliminary data.</text>
</comment>
<dbReference type="SMART" id="SM00256">
    <property type="entry name" value="FBOX"/>
    <property type="match status" value="1"/>
</dbReference>
<dbReference type="CDD" id="cd22160">
    <property type="entry name" value="F-box_AtFBL13-like"/>
    <property type="match status" value="1"/>
</dbReference>
<protein>
    <recommendedName>
        <fullName evidence="1">F-box domain-containing protein</fullName>
    </recommendedName>
</protein>
<keyword evidence="3" id="KW-1185">Reference proteome</keyword>
<dbReference type="PROSITE" id="PS50181">
    <property type="entry name" value="FBOX"/>
    <property type="match status" value="1"/>
</dbReference>
<dbReference type="EMBL" id="NKXS01005657">
    <property type="protein sequence ID" value="PIN03057.1"/>
    <property type="molecule type" value="Genomic_DNA"/>
</dbReference>
<dbReference type="OrthoDB" id="613853at2759"/>
<organism evidence="2 3">
    <name type="scientific">Handroanthus impetiginosus</name>
    <dbReference type="NCBI Taxonomy" id="429701"/>
    <lineage>
        <taxon>Eukaryota</taxon>
        <taxon>Viridiplantae</taxon>
        <taxon>Streptophyta</taxon>
        <taxon>Embryophyta</taxon>
        <taxon>Tracheophyta</taxon>
        <taxon>Spermatophyta</taxon>
        <taxon>Magnoliopsida</taxon>
        <taxon>eudicotyledons</taxon>
        <taxon>Gunneridae</taxon>
        <taxon>Pentapetalae</taxon>
        <taxon>asterids</taxon>
        <taxon>lamiids</taxon>
        <taxon>Lamiales</taxon>
        <taxon>Bignoniaceae</taxon>
        <taxon>Crescentiina</taxon>
        <taxon>Tabebuia alliance</taxon>
        <taxon>Handroanthus</taxon>
    </lineage>
</organism>
<dbReference type="SUPFAM" id="SSF52047">
    <property type="entry name" value="RNI-like"/>
    <property type="match status" value="1"/>
</dbReference>
<reference evidence="3" key="1">
    <citation type="journal article" date="2018" name="Gigascience">
        <title>Genome assembly of the Pink Ipe (Handroanthus impetiginosus, Bignoniaceae), a highly valued, ecologically keystone Neotropical timber forest tree.</title>
        <authorList>
            <person name="Silva-Junior O.B."/>
            <person name="Grattapaglia D."/>
            <person name="Novaes E."/>
            <person name="Collevatti R.G."/>
        </authorList>
    </citation>
    <scope>NUCLEOTIDE SEQUENCE [LARGE SCALE GENOMIC DNA]</scope>
    <source>
        <strain evidence="3">cv. UFG-1</strain>
    </source>
</reference>
<dbReference type="InterPro" id="IPR055357">
    <property type="entry name" value="LRR_At1g61320_AtMIF1"/>
</dbReference>
<dbReference type="InterPro" id="IPR053772">
    <property type="entry name" value="At1g61320/At1g61330-like"/>
</dbReference>